<name>A0A7Y6C135_9BACL</name>
<gene>
    <name evidence="4" type="ORF">HP552_20665</name>
</gene>
<dbReference type="Pfam" id="PF00583">
    <property type="entry name" value="Acetyltransf_1"/>
    <property type="match status" value="1"/>
</dbReference>
<dbReference type="PROSITE" id="PS51186">
    <property type="entry name" value="GNAT"/>
    <property type="match status" value="1"/>
</dbReference>
<evidence type="ECO:0000256" key="1">
    <source>
        <dbReference type="ARBA" id="ARBA00022679"/>
    </source>
</evidence>
<dbReference type="InterPro" id="IPR050832">
    <property type="entry name" value="Bact_Acetyltransf"/>
</dbReference>
<evidence type="ECO:0000313" key="5">
    <source>
        <dbReference type="Proteomes" id="UP000526125"/>
    </source>
</evidence>
<dbReference type="SUPFAM" id="SSF55729">
    <property type="entry name" value="Acyl-CoA N-acyltransferases (Nat)"/>
    <property type="match status" value="1"/>
</dbReference>
<keyword evidence="2" id="KW-0012">Acyltransferase</keyword>
<dbReference type="Gene3D" id="3.40.630.30">
    <property type="match status" value="1"/>
</dbReference>
<dbReference type="AlphaFoldDB" id="A0A7Y6C135"/>
<evidence type="ECO:0000256" key="2">
    <source>
        <dbReference type="ARBA" id="ARBA00023315"/>
    </source>
</evidence>
<keyword evidence="5" id="KW-1185">Reference proteome</keyword>
<dbReference type="CDD" id="cd04301">
    <property type="entry name" value="NAT_SF"/>
    <property type="match status" value="1"/>
</dbReference>
<dbReference type="InterPro" id="IPR016181">
    <property type="entry name" value="Acyl_CoA_acyltransferase"/>
</dbReference>
<dbReference type="GO" id="GO:0016747">
    <property type="term" value="F:acyltransferase activity, transferring groups other than amino-acyl groups"/>
    <property type="evidence" value="ECO:0007669"/>
    <property type="project" value="InterPro"/>
</dbReference>
<dbReference type="InterPro" id="IPR000182">
    <property type="entry name" value="GNAT_dom"/>
</dbReference>
<evidence type="ECO:0000313" key="4">
    <source>
        <dbReference type="EMBL" id="NUU77629.1"/>
    </source>
</evidence>
<accession>A0A7Y6C135</accession>
<protein>
    <submittedName>
        <fullName evidence="4">GNAT family N-acetyltransferase</fullName>
    </submittedName>
</protein>
<organism evidence="4 5">
    <name type="scientific">Paenibacillus xylanilyticus</name>
    <dbReference type="NCBI Taxonomy" id="248903"/>
    <lineage>
        <taxon>Bacteria</taxon>
        <taxon>Bacillati</taxon>
        <taxon>Bacillota</taxon>
        <taxon>Bacilli</taxon>
        <taxon>Bacillales</taxon>
        <taxon>Paenibacillaceae</taxon>
        <taxon>Paenibacillus</taxon>
    </lineage>
</organism>
<dbReference type="InterPro" id="IPR017255">
    <property type="entry name" value="AcTrfase_GNAT_prd"/>
</dbReference>
<reference evidence="4 5" key="1">
    <citation type="submission" date="2020-05" db="EMBL/GenBank/DDBJ databases">
        <title>Genome Sequencing of Type Strains.</title>
        <authorList>
            <person name="Lemaire J.F."/>
            <person name="Inderbitzin P."/>
            <person name="Gregorio O.A."/>
            <person name="Collins S.B."/>
            <person name="Wespe N."/>
            <person name="Knight-Connoni V."/>
        </authorList>
    </citation>
    <scope>NUCLEOTIDE SEQUENCE [LARGE SCALE GENOMIC DNA]</scope>
    <source>
        <strain evidence="4 5">LMG 21957</strain>
    </source>
</reference>
<dbReference type="PANTHER" id="PTHR43877">
    <property type="entry name" value="AMINOALKYLPHOSPHONATE N-ACETYLTRANSFERASE-RELATED-RELATED"/>
    <property type="match status" value="1"/>
</dbReference>
<proteinExistence type="predicted"/>
<keyword evidence="1 4" id="KW-0808">Transferase</keyword>
<sequence>MMNLISYRRLEAQDTESVKQLMEQYALQFPTFIVNLYPERWASFLNHSSDSEYWVAVEVDKIVGHAGFVFNKDEGLYEIVGVVVSPKHQRKGIGKTLLDHLCEAIKNRGKTEVVLHTLGHPDNEDTVVFYKSIGYSVSQYEKDHFQAGYSRVTFRKNLSH</sequence>
<dbReference type="EMBL" id="JABMCB010000192">
    <property type="protein sequence ID" value="NUU77629.1"/>
    <property type="molecule type" value="Genomic_DNA"/>
</dbReference>
<dbReference type="PIRSF" id="PIRSF037663">
    <property type="entry name" value="Acetyltransf_GNAT_prd"/>
    <property type="match status" value="1"/>
</dbReference>
<dbReference type="Proteomes" id="UP000526125">
    <property type="component" value="Unassembled WGS sequence"/>
</dbReference>
<evidence type="ECO:0000259" key="3">
    <source>
        <dbReference type="PROSITE" id="PS51186"/>
    </source>
</evidence>
<comment type="caution">
    <text evidence="4">The sequence shown here is derived from an EMBL/GenBank/DDBJ whole genome shotgun (WGS) entry which is preliminary data.</text>
</comment>
<feature type="domain" description="N-acetyltransferase" evidence="3">
    <location>
        <begin position="5"/>
        <end position="159"/>
    </location>
</feature>